<dbReference type="RefSeq" id="WP_118313793.1">
    <property type="nucleotide sequence ID" value="NZ_SRYX01000099.1"/>
</dbReference>
<evidence type="ECO:0000313" key="4">
    <source>
        <dbReference type="Proteomes" id="UP000309566"/>
    </source>
</evidence>
<evidence type="ECO:0000256" key="1">
    <source>
        <dbReference type="SAM" id="Coils"/>
    </source>
</evidence>
<keyword evidence="2" id="KW-0812">Transmembrane</keyword>
<comment type="caution">
    <text evidence="3">The sequence shown here is derived from an EMBL/GenBank/DDBJ whole genome shotgun (WGS) entry which is preliminary data.</text>
</comment>
<keyword evidence="2" id="KW-1133">Transmembrane helix</keyword>
<feature type="coiled-coil region" evidence="1">
    <location>
        <begin position="120"/>
        <end position="200"/>
    </location>
</feature>
<feature type="transmembrane region" description="Helical" evidence="2">
    <location>
        <begin position="237"/>
        <end position="254"/>
    </location>
</feature>
<protein>
    <submittedName>
        <fullName evidence="3">Uncharacterized protein</fullName>
    </submittedName>
</protein>
<evidence type="ECO:0000256" key="2">
    <source>
        <dbReference type="SAM" id="Phobius"/>
    </source>
</evidence>
<evidence type="ECO:0000313" key="3">
    <source>
        <dbReference type="EMBL" id="TGY26124.1"/>
    </source>
</evidence>
<reference evidence="3 4" key="1">
    <citation type="submission" date="2019-04" db="EMBL/GenBank/DDBJ databases">
        <title>Microbes associate with the intestines of laboratory mice.</title>
        <authorList>
            <person name="Navarre W."/>
            <person name="Wong E."/>
            <person name="Huang K."/>
            <person name="Tropini C."/>
            <person name="Ng K."/>
            <person name="Yu B."/>
        </authorList>
    </citation>
    <scope>NUCLEOTIDE SEQUENCE [LARGE SCALE GENOMIC DNA]</scope>
    <source>
        <strain evidence="3 4">NM63_1-25</strain>
    </source>
</reference>
<proteinExistence type="predicted"/>
<dbReference type="EMBL" id="SRYX01000099">
    <property type="protein sequence ID" value="TGY26124.1"/>
    <property type="molecule type" value="Genomic_DNA"/>
</dbReference>
<dbReference type="Proteomes" id="UP000309566">
    <property type="component" value="Unassembled WGS sequence"/>
</dbReference>
<dbReference type="AlphaFoldDB" id="A0A4S2CG26"/>
<keyword evidence="2" id="KW-0472">Membrane</keyword>
<gene>
    <name evidence="3" type="ORF">E5353_16970</name>
</gene>
<name>A0A4S2CG26_9BACE</name>
<keyword evidence="1" id="KW-0175">Coiled coil</keyword>
<feature type="transmembrane region" description="Helical" evidence="2">
    <location>
        <begin position="207"/>
        <end position="231"/>
    </location>
</feature>
<sequence>MKTFLLDSFNRYKRFSEELDVKTILCNKSWLIFNDCGDKELYVFQENGSLIASVNGNVTNAKWQYIPANKSLVVSFREQSFMFHPSFINNVIFALQQDGTERFAFMINEEQSESFYPKSLKELNNYFEGIERKRIEAEEQEKRWLIEQQRKEQQRIEEEYKRQQQYRIEQERLRQEEARRAEEERRIEQEKLAKTKKENDILKQYKLFLAAKVLGYILIASITATLTILAYNTSTDGAWLIVPPIVLCILYCGYKISISWLRKKILTHHLRTEKKKKEKEEAEIENAFKIQNKLNSNKDARELAKQILLRVENLNTHYGLKFRVNWICPNKTYKEVSLIINNGSDVLLYEHLAIWGSQEIKLKEVKPTIRITLRLIWDNIPVYKIILINKE</sequence>
<accession>A0A4S2CG26</accession>
<feature type="coiled-coil region" evidence="1">
    <location>
        <begin position="270"/>
        <end position="297"/>
    </location>
</feature>
<organism evidence="3 4">
    <name type="scientific">Bacteroides caecimuris</name>
    <dbReference type="NCBI Taxonomy" id="1796613"/>
    <lineage>
        <taxon>Bacteria</taxon>
        <taxon>Pseudomonadati</taxon>
        <taxon>Bacteroidota</taxon>
        <taxon>Bacteroidia</taxon>
        <taxon>Bacteroidales</taxon>
        <taxon>Bacteroidaceae</taxon>
        <taxon>Bacteroides</taxon>
    </lineage>
</organism>